<sequence length="175" mass="19844">MQITPCPGCSFHCLANDEGPLALKFVGGKLLHQSCLSVLPFYQLYISERYLALEELPLMHYNSSLTLPPDLTLVLDPTFALYSDITFYISGTIHAVDSLISYLVCTWVQTLDDFILDSRIFSCPMISPYNNVAELAFVLYELNSIPLDSSVSFVFSFKFDILFSRWCKAFPIRQV</sequence>
<accession>A0A2N1MAH1</accession>
<comment type="caution">
    <text evidence="1">The sequence shown here is derived from an EMBL/GenBank/DDBJ whole genome shotgun (WGS) entry which is preliminary data.</text>
</comment>
<proteinExistence type="predicted"/>
<name>A0A2N1MAH1_9GLOM</name>
<reference evidence="1 2" key="1">
    <citation type="submission" date="2016-04" db="EMBL/GenBank/DDBJ databases">
        <title>Genome analyses suggest a sexual origin of heterokaryosis in a supposedly ancient asexual fungus.</title>
        <authorList>
            <person name="Ropars J."/>
            <person name="Sedzielewska K."/>
            <person name="Noel J."/>
            <person name="Charron P."/>
            <person name="Farinelli L."/>
            <person name="Marton T."/>
            <person name="Kruger M."/>
            <person name="Pelin A."/>
            <person name="Brachmann A."/>
            <person name="Corradi N."/>
        </authorList>
    </citation>
    <scope>NUCLEOTIDE SEQUENCE [LARGE SCALE GENOMIC DNA]</scope>
    <source>
        <strain evidence="1 2">C2</strain>
    </source>
</reference>
<protein>
    <submittedName>
        <fullName evidence="1">Uncharacterized protein</fullName>
    </submittedName>
</protein>
<gene>
    <name evidence="1" type="ORF">RhiirC2_796017</name>
</gene>
<dbReference type="AlphaFoldDB" id="A0A2N1MAH1"/>
<evidence type="ECO:0000313" key="2">
    <source>
        <dbReference type="Proteomes" id="UP000233469"/>
    </source>
</evidence>
<organism evidence="1 2">
    <name type="scientific">Rhizophagus irregularis</name>
    <dbReference type="NCBI Taxonomy" id="588596"/>
    <lineage>
        <taxon>Eukaryota</taxon>
        <taxon>Fungi</taxon>
        <taxon>Fungi incertae sedis</taxon>
        <taxon>Mucoromycota</taxon>
        <taxon>Glomeromycotina</taxon>
        <taxon>Glomeromycetes</taxon>
        <taxon>Glomerales</taxon>
        <taxon>Glomeraceae</taxon>
        <taxon>Rhizophagus</taxon>
    </lineage>
</organism>
<dbReference type="EMBL" id="LLXL01003483">
    <property type="protein sequence ID" value="PKK58625.1"/>
    <property type="molecule type" value="Genomic_DNA"/>
</dbReference>
<dbReference type="Proteomes" id="UP000233469">
    <property type="component" value="Unassembled WGS sequence"/>
</dbReference>
<evidence type="ECO:0000313" key="1">
    <source>
        <dbReference type="EMBL" id="PKK58625.1"/>
    </source>
</evidence>
<dbReference type="VEuPathDB" id="FungiDB:FUN_008379"/>
<reference evidence="1 2" key="2">
    <citation type="submission" date="2017-10" db="EMBL/GenBank/DDBJ databases">
        <title>Extensive intraspecific genome diversity in a model arbuscular mycorrhizal fungus.</title>
        <authorList>
            <person name="Chen E.C.H."/>
            <person name="Morin E."/>
            <person name="Baudet D."/>
            <person name="Noel J."/>
            <person name="Ndikumana S."/>
            <person name="Charron P."/>
            <person name="St-Onge C."/>
            <person name="Giorgi J."/>
            <person name="Grigoriev I.V."/>
            <person name="Roux C."/>
            <person name="Martin F.M."/>
            <person name="Corradi N."/>
        </authorList>
    </citation>
    <scope>NUCLEOTIDE SEQUENCE [LARGE SCALE GENOMIC DNA]</scope>
    <source>
        <strain evidence="1 2">C2</strain>
    </source>
</reference>